<name>A0A9W7ZWQ9_9FUNG</name>
<dbReference type="AlphaFoldDB" id="A0A9W7ZWQ9"/>
<evidence type="ECO:0000256" key="4">
    <source>
        <dbReference type="ARBA" id="ARBA00022917"/>
    </source>
</evidence>
<dbReference type="PROSITE" id="PS50102">
    <property type="entry name" value="RRM"/>
    <property type="match status" value="1"/>
</dbReference>
<dbReference type="PANTHER" id="PTHR10352">
    <property type="entry name" value="EUKARYOTIC TRANSLATION INITIATION FACTOR 3 SUBUNIT G"/>
    <property type="match status" value="1"/>
</dbReference>
<dbReference type="OrthoDB" id="639027at2759"/>
<comment type="caution">
    <text evidence="9">The sequence shown here is derived from an EMBL/GenBank/DDBJ whole genome shotgun (WGS) entry which is preliminary data.</text>
</comment>
<evidence type="ECO:0000313" key="10">
    <source>
        <dbReference type="Proteomes" id="UP001150538"/>
    </source>
</evidence>
<proteinExistence type="inferred from homology"/>
<evidence type="ECO:0000313" key="9">
    <source>
        <dbReference type="EMBL" id="KAJ1914729.1"/>
    </source>
</evidence>
<comment type="subcellular location">
    <subcellularLocation>
        <location evidence="5">Cytoplasm</location>
    </subcellularLocation>
</comment>
<dbReference type="GO" id="GO:0003743">
    <property type="term" value="F:translation initiation factor activity"/>
    <property type="evidence" value="ECO:0007669"/>
    <property type="project" value="UniProtKB-UniRule"/>
</dbReference>
<keyword evidence="1 5" id="KW-0963">Cytoplasm</keyword>
<dbReference type="PIRSF" id="PIRSF037949">
    <property type="entry name" value="Transl_init_eIF-3_RNA-bind"/>
    <property type="match status" value="1"/>
</dbReference>
<dbReference type="GO" id="GO:0033290">
    <property type="term" value="C:eukaryotic 48S preinitiation complex"/>
    <property type="evidence" value="ECO:0007669"/>
    <property type="project" value="UniProtKB-UniRule"/>
</dbReference>
<keyword evidence="10" id="KW-1185">Reference proteome</keyword>
<reference evidence="9" key="1">
    <citation type="submission" date="2022-07" db="EMBL/GenBank/DDBJ databases">
        <title>Phylogenomic reconstructions and comparative analyses of Kickxellomycotina fungi.</title>
        <authorList>
            <person name="Reynolds N.K."/>
            <person name="Stajich J.E."/>
            <person name="Barry K."/>
            <person name="Grigoriev I.V."/>
            <person name="Crous P."/>
            <person name="Smith M.E."/>
        </authorList>
    </citation>
    <scope>NUCLEOTIDE SEQUENCE</scope>
    <source>
        <strain evidence="9">NBRC 100468</strain>
    </source>
</reference>
<comment type="similarity">
    <text evidence="5">Belongs to the eIF-3 subunit G family.</text>
</comment>
<dbReference type="SUPFAM" id="SSF54928">
    <property type="entry name" value="RNA-binding domain, RBD"/>
    <property type="match status" value="1"/>
</dbReference>
<dbReference type="InterPro" id="IPR024675">
    <property type="entry name" value="eIF3g_N"/>
</dbReference>
<evidence type="ECO:0000259" key="8">
    <source>
        <dbReference type="PROSITE" id="PS50102"/>
    </source>
</evidence>
<dbReference type="CDD" id="cd12933">
    <property type="entry name" value="eIF3G"/>
    <property type="match status" value="1"/>
</dbReference>
<evidence type="ECO:0000256" key="1">
    <source>
        <dbReference type="ARBA" id="ARBA00022490"/>
    </source>
</evidence>
<dbReference type="SMART" id="SM00360">
    <property type="entry name" value="RRM"/>
    <property type="match status" value="1"/>
</dbReference>
<gene>
    <name evidence="5 9" type="primary">TIF35</name>
    <name evidence="9" type="ORF">H4219_004666</name>
</gene>
<evidence type="ECO:0000256" key="3">
    <source>
        <dbReference type="ARBA" id="ARBA00022884"/>
    </source>
</evidence>
<keyword evidence="4 5" id="KW-0648">Protein biosynthesis</keyword>
<dbReference type="GO" id="GO:0003723">
    <property type="term" value="F:RNA binding"/>
    <property type="evidence" value="ECO:0007669"/>
    <property type="project" value="UniProtKB-UniRule"/>
</dbReference>
<dbReference type="HAMAP" id="MF_03006">
    <property type="entry name" value="eIF3g"/>
    <property type="match status" value="1"/>
</dbReference>
<evidence type="ECO:0000256" key="5">
    <source>
        <dbReference type="HAMAP-Rule" id="MF_03006"/>
    </source>
</evidence>
<keyword evidence="3 6" id="KW-0694">RNA-binding</keyword>
<dbReference type="InterPro" id="IPR012677">
    <property type="entry name" value="Nucleotide-bd_a/b_plait_sf"/>
</dbReference>
<evidence type="ECO:0000256" key="2">
    <source>
        <dbReference type="ARBA" id="ARBA00022540"/>
    </source>
</evidence>
<feature type="region of interest" description="Disordered" evidence="7">
    <location>
        <begin position="180"/>
        <end position="218"/>
    </location>
</feature>
<dbReference type="InterPro" id="IPR000504">
    <property type="entry name" value="RRM_dom"/>
</dbReference>
<protein>
    <recommendedName>
        <fullName evidence="5">Eukaryotic translation initiation factor 3 subunit G</fullName>
        <shortName evidence="5">eIF3g</shortName>
    </recommendedName>
    <alternativeName>
        <fullName evidence="5">Eukaryotic translation initiation factor 3 RNA-binding subunit</fullName>
        <shortName evidence="5">eIF-3 RNA-binding subunit</shortName>
    </alternativeName>
    <alternativeName>
        <fullName evidence="5">Translation initiation factor eIF3 p33 subunit homolog</fullName>
        <shortName evidence="5">eIF3 p33 homolog</shortName>
    </alternativeName>
</protein>
<dbReference type="Pfam" id="PF12353">
    <property type="entry name" value="eIF3g"/>
    <property type="match status" value="1"/>
</dbReference>
<organism evidence="9 10">
    <name type="scientific">Mycoemilia scoparia</name>
    <dbReference type="NCBI Taxonomy" id="417184"/>
    <lineage>
        <taxon>Eukaryota</taxon>
        <taxon>Fungi</taxon>
        <taxon>Fungi incertae sedis</taxon>
        <taxon>Zoopagomycota</taxon>
        <taxon>Kickxellomycotina</taxon>
        <taxon>Kickxellomycetes</taxon>
        <taxon>Kickxellales</taxon>
        <taxon>Kickxellaceae</taxon>
        <taxon>Mycoemilia</taxon>
    </lineage>
</organism>
<evidence type="ECO:0000256" key="7">
    <source>
        <dbReference type="SAM" id="MobiDB-lite"/>
    </source>
</evidence>
<comment type="function">
    <text evidence="5">RNA-binding component of the eukaryotic translation initiation factor 3 (eIF-3) complex, which is involved in protein synthesis of a specialized repertoire of mRNAs and, together with other initiation factors, stimulates binding of mRNA and methionyl-tRNAi to the 40S ribosome. The eIF-3 complex specifically targets and initiates translation of a subset of mRNAs involved in cell proliferation. This subunit can bind 18S rRNA.</text>
</comment>
<dbReference type="GO" id="GO:0016282">
    <property type="term" value="C:eukaryotic 43S preinitiation complex"/>
    <property type="evidence" value="ECO:0007669"/>
    <property type="project" value="UniProtKB-UniRule"/>
</dbReference>
<dbReference type="CDD" id="cd12408">
    <property type="entry name" value="RRM_eIF3G_like"/>
    <property type="match status" value="1"/>
</dbReference>
<dbReference type="Pfam" id="PF00076">
    <property type="entry name" value="RRM_1"/>
    <property type="match status" value="1"/>
</dbReference>
<feature type="compositionally biased region" description="Low complexity" evidence="7">
    <location>
        <begin position="201"/>
        <end position="211"/>
    </location>
</feature>
<sequence>MGQTSWADDDGSVLPSPVVTVDDKGIKTVIEYKINEEGKKFKVTKRIETKVIKREVNKSVAERKEWRKFGLERGNAPGPNTDTTTTGENIYLKLNQYGYDADAIAKAEAEAQKEQKTTKNSTIQCRYCKQGHFTAKCPDKDRLATPETLASIINAEDGSGGGAGVSAGFSEAASLLDGTKKGGSSYVPPHMRDKLAGGSGTSSLGGRSGSDLGREEKPTLRLTNLSDTVEEDDLRDLCRRFGFRVNRINVPKSYTGESRGFAFIDFFDHSDADACLEKLNGLPFHNIIIHADKARK</sequence>
<dbReference type="InterPro" id="IPR034240">
    <property type="entry name" value="eIF3G_RRM"/>
</dbReference>
<dbReference type="InterPro" id="IPR035979">
    <property type="entry name" value="RBD_domain_sf"/>
</dbReference>
<accession>A0A9W7ZWQ9</accession>
<dbReference type="GO" id="GO:0001732">
    <property type="term" value="P:formation of cytoplasmic translation initiation complex"/>
    <property type="evidence" value="ECO:0007669"/>
    <property type="project" value="UniProtKB-UniRule"/>
</dbReference>
<dbReference type="EMBL" id="JANBPU010000183">
    <property type="protein sequence ID" value="KAJ1914729.1"/>
    <property type="molecule type" value="Genomic_DNA"/>
</dbReference>
<dbReference type="Proteomes" id="UP001150538">
    <property type="component" value="Unassembled WGS sequence"/>
</dbReference>
<keyword evidence="2 5" id="KW-0396">Initiation factor</keyword>
<dbReference type="Gene3D" id="3.30.70.330">
    <property type="match status" value="1"/>
</dbReference>
<comment type="subunit">
    <text evidence="5">Component of the eukaryotic translation initiation factor 3 (eIF-3) complex.</text>
</comment>
<evidence type="ECO:0000256" key="6">
    <source>
        <dbReference type="PROSITE-ProRule" id="PRU00176"/>
    </source>
</evidence>
<dbReference type="GO" id="GO:0005852">
    <property type="term" value="C:eukaryotic translation initiation factor 3 complex"/>
    <property type="evidence" value="ECO:0007669"/>
    <property type="project" value="UniProtKB-UniRule"/>
</dbReference>
<feature type="domain" description="RRM" evidence="8">
    <location>
        <begin position="218"/>
        <end position="296"/>
    </location>
</feature>
<dbReference type="InterPro" id="IPR017334">
    <property type="entry name" value="eIF3_g"/>
</dbReference>